<accession>A0A6P8B141</accession>
<protein>
    <recommendedName>
        <fullName evidence="2">DUF7703 domain-containing protein</fullName>
    </recommendedName>
</protein>
<dbReference type="Proteomes" id="UP000515153">
    <property type="component" value="Unplaced"/>
</dbReference>
<dbReference type="KEGG" id="pgri:PgNI_07960"/>
<feature type="transmembrane region" description="Helical" evidence="1">
    <location>
        <begin position="142"/>
        <end position="162"/>
    </location>
</feature>
<dbReference type="RefSeq" id="XP_030980936.1">
    <property type="nucleotide sequence ID" value="XM_031127964.1"/>
</dbReference>
<keyword evidence="3" id="KW-1185">Reference proteome</keyword>
<feature type="domain" description="DUF7703" evidence="2">
    <location>
        <begin position="4"/>
        <end position="99"/>
    </location>
</feature>
<reference evidence="4" key="1">
    <citation type="journal article" date="2019" name="Mol. Biol. Evol.">
        <title>Blast fungal genomes show frequent chromosomal changes, gene gains and losses, and effector gene turnover.</title>
        <authorList>
            <person name="Gomez Luciano L.B."/>
            <person name="Jason Tsai I."/>
            <person name="Chuma I."/>
            <person name="Tosa Y."/>
            <person name="Chen Y.H."/>
            <person name="Li J.Y."/>
            <person name="Li M.Y."/>
            <person name="Jade Lu M.Y."/>
            <person name="Nakayashiki H."/>
            <person name="Li W.H."/>
        </authorList>
    </citation>
    <scope>NUCLEOTIDE SEQUENCE</scope>
    <source>
        <strain evidence="4">NI907</strain>
    </source>
</reference>
<gene>
    <name evidence="4" type="ORF">PgNI_07960</name>
</gene>
<reference evidence="4" key="3">
    <citation type="submission" date="2025-08" db="UniProtKB">
        <authorList>
            <consortium name="RefSeq"/>
        </authorList>
    </citation>
    <scope>IDENTIFICATION</scope>
    <source>
        <strain evidence="4">NI907</strain>
    </source>
</reference>
<sequence>MAYVGWCGMVSGQSMVLWSRLHLVMYSQRRRRTVLTMILIDGFVCYVTTGVVSFGSNTQHPERFEQPYSIIERFQITVFCVQEKIISGLYIYEIIKILQTQNVDYLWETRQPVDLSRANNNLCRKNKNRLGYCAWRRMLTHLIYISVVIVLIDVPLLSLQYLDLYALQTSYKAFAYGIKLKLELSILNRLVVVTTRHGLIADASRQTL</sequence>
<dbReference type="PANTHER" id="PTHR37013:SF3">
    <property type="entry name" value="INTEGRAL MEMBRANE PROTEIN (AFU_ORTHOLOGUE AFUA_1G05950)"/>
    <property type="match status" value="1"/>
</dbReference>
<proteinExistence type="predicted"/>
<name>A0A6P8B141_PYRGI</name>
<dbReference type="AlphaFoldDB" id="A0A6P8B141"/>
<reference evidence="4" key="2">
    <citation type="submission" date="2019-10" db="EMBL/GenBank/DDBJ databases">
        <authorList>
            <consortium name="NCBI Genome Project"/>
        </authorList>
    </citation>
    <scope>NUCLEOTIDE SEQUENCE</scope>
    <source>
        <strain evidence="4">NI907</strain>
    </source>
</reference>
<dbReference type="InterPro" id="IPR056120">
    <property type="entry name" value="DUF7703"/>
</dbReference>
<dbReference type="PANTHER" id="PTHR37013">
    <property type="entry name" value="INTEGRAL MEMBRANE PROTEIN (AFU_ORTHOLOGUE AFUA_1G05950)-RELATED"/>
    <property type="match status" value="1"/>
</dbReference>
<evidence type="ECO:0000256" key="1">
    <source>
        <dbReference type="SAM" id="Phobius"/>
    </source>
</evidence>
<feature type="domain" description="DUF7703" evidence="2">
    <location>
        <begin position="136"/>
        <end position="194"/>
    </location>
</feature>
<evidence type="ECO:0000313" key="4">
    <source>
        <dbReference type="RefSeq" id="XP_030980936.1"/>
    </source>
</evidence>
<evidence type="ECO:0000259" key="2">
    <source>
        <dbReference type="Pfam" id="PF24802"/>
    </source>
</evidence>
<feature type="transmembrane region" description="Helical" evidence="1">
    <location>
        <begin position="34"/>
        <end position="54"/>
    </location>
</feature>
<keyword evidence="1" id="KW-0812">Transmembrane</keyword>
<keyword evidence="1" id="KW-1133">Transmembrane helix</keyword>
<keyword evidence="1" id="KW-0472">Membrane</keyword>
<dbReference type="GeneID" id="41962873"/>
<organism evidence="3 4">
    <name type="scientific">Pyricularia grisea</name>
    <name type="common">Crabgrass-specific blast fungus</name>
    <name type="synonym">Magnaporthe grisea</name>
    <dbReference type="NCBI Taxonomy" id="148305"/>
    <lineage>
        <taxon>Eukaryota</taxon>
        <taxon>Fungi</taxon>
        <taxon>Dikarya</taxon>
        <taxon>Ascomycota</taxon>
        <taxon>Pezizomycotina</taxon>
        <taxon>Sordariomycetes</taxon>
        <taxon>Sordariomycetidae</taxon>
        <taxon>Magnaporthales</taxon>
        <taxon>Pyriculariaceae</taxon>
        <taxon>Pyricularia</taxon>
    </lineage>
</organism>
<dbReference type="Pfam" id="PF24802">
    <property type="entry name" value="DUF7703"/>
    <property type="match status" value="2"/>
</dbReference>
<evidence type="ECO:0000313" key="3">
    <source>
        <dbReference type="Proteomes" id="UP000515153"/>
    </source>
</evidence>